<evidence type="ECO:0000256" key="1">
    <source>
        <dbReference type="ARBA" id="ARBA00003843"/>
    </source>
</evidence>
<evidence type="ECO:0000256" key="3">
    <source>
        <dbReference type="ARBA" id="ARBA00006453"/>
    </source>
</evidence>
<evidence type="ECO:0000256" key="5">
    <source>
        <dbReference type="ARBA" id="ARBA00022737"/>
    </source>
</evidence>
<feature type="compositionally biased region" description="Low complexity" evidence="10">
    <location>
        <begin position="1526"/>
        <end position="1535"/>
    </location>
</feature>
<keyword evidence="4" id="KW-0433">Leucine-rich repeat</keyword>
<evidence type="ECO:0000256" key="10">
    <source>
        <dbReference type="SAM" id="MobiDB-lite"/>
    </source>
</evidence>
<proteinExistence type="inferred from homology"/>
<dbReference type="PANTHER" id="PTHR45973">
    <property type="entry name" value="PROTEIN PHOSPHATASE 1 REGULATORY SUBUNIT SDS22-RELATED"/>
    <property type="match status" value="1"/>
</dbReference>
<feature type="region of interest" description="Disordered" evidence="10">
    <location>
        <begin position="175"/>
        <end position="197"/>
    </location>
</feature>
<dbReference type="Proteomes" id="UP001652582">
    <property type="component" value="Chromosome 24"/>
</dbReference>
<name>A0ABM3M0I4_BICAN</name>
<feature type="compositionally biased region" description="Low complexity" evidence="10">
    <location>
        <begin position="1348"/>
        <end position="1360"/>
    </location>
</feature>
<protein>
    <recommendedName>
        <fullName evidence="8">Dynein axonemal assembly factor 1 homolog</fullName>
    </recommendedName>
</protein>
<keyword evidence="7" id="KW-0966">Cell projection</keyword>
<feature type="region of interest" description="Disordered" evidence="10">
    <location>
        <begin position="1508"/>
        <end position="1570"/>
    </location>
</feature>
<evidence type="ECO:0000313" key="11">
    <source>
        <dbReference type="Proteomes" id="UP001652582"/>
    </source>
</evidence>
<evidence type="ECO:0000313" key="12">
    <source>
        <dbReference type="RefSeq" id="XP_052744832.1"/>
    </source>
</evidence>
<feature type="compositionally biased region" description="Basic and acidic residues" evidence="10">
    <location>
        <begin position="1209"/>
        <end position="1225"/>
    </location>
</feature>
<accession>A0ABM3M0I4</accession>
<dbReference type="InterPro" id="IPR001611">
    <property type="entry name" value="Leu-rich_rpt"/>
</dbReference>
<dbReference type="PANTHER" id="PTHR45973:SF9">
    <property type="entry name" value="LEUCINE-RICH REPEAT-CONTAINING PROTEIN 46"/>
    <property type="match status" value="1"/>
</dbReference>
<evidence type="ECO:0000256" key="2">
    <source>
        <dbReference type="ARBA" id="ARBA00004138"/>
    </source>
</evidence>
<keyword evidence="11" id="KW-1185">Reference proteome</keyword>
<feature type="compositionally biased region" description="Basic and acidic residues" evidence="10">
    <location>
        <begin position="1191"/>
        <end position="1202"/>
    </location>
</feature>
<dbReference type="InterPro" id="IPR050576">
    <property type="entry name" value="Cilia_flagella_integrity"/>
</dbReference>
<comment type="function">
    <text evidence="1">Cilium-specific protein required for cilia structures.</text>
</comment>
<dbReference type="SMART" id="SM00365">
    <property type="entry name" value="LRR_SD22"/>
    <property type="match status" value="4"/>
</dbReference>
<feature type="compositionally biased region" description="Low complexity" evidence="10">
    <location>
        <begin position="1545"/>
        <end position="1555"/>
    </location>
</feature>
<evidence type="ECO:0000256" key="6">
    <source>
        <dbReference type="ARBA" id="ARBA00023069"/>
    </source>
</evidence>
<dbReference type="Gene3D" id="3.80.10.10">
    <property type="entry name" value="Ribonuclease Inhibitor"/>
    <property type="match status" value="2"/>
</dbReference>
<keyword evidence="6" id="KW-0969">Cilium</keyword>
<feature type="region of interest" description="Disordered" evidence="10">
    <location>
        <begin position="1305"/>
        <end position="1366"/>
    </location>
</feature>
<evidence type="ECO:0000256" key="9">
    <source>
        <dbReference type="SAM" id="Coils"/>
    </source>
</evidence>
<reference evidence="12" key="1">
    <citation type="submission" date="2025-08" db="UniProtKB">
        <authorList>
            <consortium name="RefSeq"/>
        </authorList>
    </citation>
    <scope>IDENTIFICATION</scope>
</reference>
<feature type="coiled-coil region" evidence="9">
    <location>
        <begin position="397"/>
        <end position="469"/>
    </location>
</feature>
<sequence length="1947" mass="222173">METSGVPVCDPTYIERKRDELKRFFADAKLPQHVSIDEVIENELKPLIEGKMGKDRPYIAASASGPVKSEYEVMTGQPFTQVEDYTEPLTAEKIKGLLKDNPILAEKAKQIQIVINSENCNKDIEVPFNQIKTSTYIDMKAELDSAEGDSDKLNRIKYKNMQILMNDAVDCKYKSKVGNPEPIPEEQESDESPDDEEFERIDKAVTKYTNKSYETRFQETKNMLQQMADDFEDPDSTRENKDKCSKMAIGEHPILKEASSCLVLPRRQTTFEEVKESYAINNDLNISLQNNPIQLNRNEQFEHKTVNSNHNTNLVVQKGFPKSFEVKLKDTEKVLQDIDSILSNDNDDNKVNHNDSTISDVFESADEDELSDDNIKNVKAVQQNNKINFDEKMETTLQNTLQTIFEAENNEEKVNNELEFKEMKALARNIVEGAESLKTFIKEDITNKLNSMNELLNDVNEALEKSRKSNIAYKKIKEQSDIYQQSFKDGEVKKRVKEIEDSHTDELHRTVGTNAHEKENVTLLEIDGTHDAITKLNDEIKCHENRINQSRSNYEVRNKECKDFIKEVDDVLMKSQKILHPKDVPIKIDSEPVATKAKGETGTVYSESLQEGDKKRKELWDIDISCNDDTSKKLTDFKQQEFERNKRIDNLLYDIKDKMKDNNEVLRLANNLLRREEKKKLSNSKIQDFIETDDKAKGDYVENIKIQDENKKSDQENKDKIQKEEAEKKKQREFQIKVEKELEEMNRGPRMTKEFIKNHCKQHKLYSTPYLNDILYLHFKGFSKIENLEEYTGLKCIFLENNGIQRIEGLDTLSELKCLYLHYNVVRKIENLNGCPKLDTLNLDHNFVTKIENLDVVPDLHTLSMGHNMLSSVDDLEQLRYCSNLSVVDLSYNRLEDPLIVDVLADMALLKVLVLTGNPVVRKIPAYRKTLTLRLKELLNLDNRPVFPRDRACAEAWQRGGVQEEIAERRRWIERDQEKVMQSVRYLIKMRDENRAKREAREQAEIEKLGLPPVVIKTEETETTETQEEKTAEADTVEIKQGVTEAMLSESEGADTTSGSSSDSDSDGQDDGTHMVDLFQEESSKAFSLILFLLSSIPVSGYEILSSYLFRQVFTIYLLIDGETSKIEWSKVNSGKRLVQEMKEEETYEETNQWSGFTSGSTGVSDTKVISELTAINDLLFNQAPHKNKKEIKETPQIKEEGNNNSSSDDTKSRDANVDSLTSHEAKRKPLIEIIEEYINKSPSHDHVAPDNKDNEINRGLTEDGNLIIDCNNKLAYEKERIDALKDTPQTIKFNNDCSNKRLIKRVTTKQRKLKDNDSTENNNTNSETSDKDKAKTEADEKEENKPSTSSQSIAQSSTSRGDGDGVALINYMARMKSAKIYDEDDPDLQPSAEDLEIFAELEKEELEKEARIARGEPAIDPMKLYDAKTMEAYYKAQEPEQAHSLKERNYVTTYKTDNAFDRAALSQLTAGEKPDEKKVKLTHVSGAVQLQYVNDQTPTEVNYEIGDENIEPAPSSPETDSVNISSDSDSSSSESELEAPKQSTRLTRARPATARAKDKTELKNKESSAGGYIEERKQINSTKSEGKINLSFNILDTRCELRFGQVIFKQSSLGTYNITTINEIGYSKCNFTLVKQKTVSSSNKETAANCASNVCCSSTQLMSAVDRSDVKQCIIDTINSYDDKRFPSQGINYSNMDENARVEDSVATEILNKTIQYEEQELYRQMDVVTSHASRVDNQTNSIIEQISDELEHECSLPEVSRILEAHVENVENRMRSKLYENYVPSPDDSDDNEPTLVPSHENSTLEDTFTEDCGVQRVIGASANDSGYCNDYIDIEKAVFDDDKLSKDINNVNKTSNDKNRNKNEDQTNDYKLKVSNDKSNLDNMTKHNESVKTETHADVLVEDEIFEDCVDDIGSEDTAIVKDETLNRVDENYTLEMKLALGMQ</sequence>
<dbReference type="InterPro" id="IPR032675">
    <property type="entry name" value="LRR_dom_sf"/>
</dbReference>
<feature type="region of interest" description="Disordered" evidence="10">
    <location>
        <begin position="1187"/>
        <end position="1225"/>
    </location>
</feature>
<comment type="similarity">
    <text evidence="3">Belongs to the DNAAF1 family.</text>
</comment>
<evidence type="ECO:0000256" key="4">
    <source>
        <dbReference type="ARBA" id="ARBA00022614"/>
    </source>
</evidence>
<evidence type="ECO:0000256" key="8">
    <source>
        <dbReference type="ARBA" id="ARBA00024433"/>
    </source>
</evidence>
<gene>
    <name evidence="12" type="primary">LOC112051960</name>
</gene>
<dbReference type="SUPFAM" id="SSF52075">
    <property type="entry name" value="Outer arm dynein light chain 1"/>
    <property type="match status" value="1"/>
</dbReference>
<comment type="subcellular location">
    <subcellularLocation>
        <location evidence="2">Cell projection</location>
        <location evidence="2">Cilium</location>
    </subcellularLocation>
</comment>
<feature type="region of interest" description="Disordered" evidence="10">
    <location>
        <begin position="707"/>
        <end position="728"/>
    </location>
</feature>
<feature type="compositionally biased region" description="Acidic residues" evidence="10">
    <location>
        <begin position="183"/>
        <end position="197"/>
    </location>
</feature>
<feature type="compositionally biased region" description="Basic and acidic residues" evidence="10">
    <location>
        <begin position="1556"/>
        <end position="1567"/>
    </location>
</feature>
<organism evidence="11 12">
    <name type="scientific">Bicyclus anynana</name>
    <name type="common">Squinting bush brown butterfly</name>
    <dbReference type="NCBI Taxonomy" id="110368"/>
    <lineage>
        <taxon>Eukaryota</taxon>
        <taxon>Metazoa</taxon>
        <taxon>Ecdysozoa</taxon>
        <taxon>Arthropoda</taxon>
        <taxon>Hexapoda</taxon>
        <taxon>Insecta</taxon>
        <taxon>Pterygota</taxon>
        <taxon>Neoptera</taxon>
        <taxon>Endopterygota</taxon>
        <taxon>Lepidoptera</taxon>
        <taxon>Glossata</taxon>
        <taxon>Ditrysia</taxon>
        <taxon>Papilionoidea</taxon>
        <taxon>Nymphalidae</taxon>
        <taxon>Satyrinae</taxon>
        <taxon>Satyrini</taxon>
        <taxon>Mycalesina</taxon>
        <taxon>Bicyclus</taxon>
    </lineage>
</organism>
<evidence type="ECO:0000256" key="7">
    <source>
        <dbReference type="ARBA" id="ARBA00023273"/>
    </source>
</evidence>
<keyword evidence="9" id="KW-0175">Coiled coil</keyword>
<feature type="compositionally biased region" description="Basic and acidic residues" evidence="10">
    <location>
        <begin position="1329"/>
        <end position="1346"/>
    </location>
</feature>
<keyword evidence="5" id="KW-0677">Repeat</keyword>
<dbReference type="RefSeq" id="XP_052744832.1">
    <property type="nucleotide sequence ID" value="XM_052888872.1"/>
</dbReference>
<feature type="region of interest" description="Disordered" evidence="10">
    <location>
        <begin position="1782"/>
        <end position="1807"/>
    </location>
</feature>
<dbReference type="GeneID" id="112051960"/>
<dbReference type="PROSITE" id="PS51450">
    <property type="entry name" value="LRR"/>
    <property type="match status" value="4"/>
</dbReference>
<feature type="region of interest" description="Disordered" evidence="10">
    <location>
        <begin position="1047"/>
        <end position="1073"/>
    </location>
</feature>